<evidence type="ECO:0000313" key="2">
    <source>
        <dbReference type="Proteomes" id="UP000024376"/>
    </source>
</evidence>
<proteinExistence type="predicted"/>
<name>A0A024S9Z3_HYPJR</name>
<gene>
    <name evidence="1" type="ORF">M419DRAFT_80296</name>
</gene>
<dbReference type="HOGENOM" id="CLU_858048_0_0_1"/>
<evidence type="ECO:0000313" key="1">
    <source>
        <dbReference type="EMBL" id="ETS01858.1"/>
    </source>
</evidence>
<sequence>MAADNNMFVRPEGQTLPPEMVDPNWNVLNHLSPFHQKCYMHHQRHRLNHLKALSVYHTDNQHILLLDEAGFLSAVGVPLPTREQLQSPAAELIYCNEEERKRNEQKLLGMAVQVLNVLQNRPGYKHAAWKMLQQLLETDLSHHKAPTILAAAVKEAIQEDDANYENTFYVVFDDDFLETPEAEKIPFDRILESICLAIGHRVDEQTDQLGLLSEIDGNLSETVLEFRDMYQRMNAYVAQNGTKKTKTAMMKLERLNDRWEKIIKILDIYDTADQMRAILMSWKAFLLRILSLEKYTFMDGPSTPDQEKKIVIRKLKIGDTFNSR</sequence>
<dbReference type="AlphaFoldDB" id="A0A024S9Z3"/>
<organism evidence="1 2">
    <name type="scientific">Hypocrea jecorina (strain ATCC 56765 / BCRC 32924 / NRRL 11460 / Rut C-30)</name>
    <name type="common">Trichoderma reesei</name>
    <dbReference type="NCBI Taxonomy" id="1344414"/>
    <lineage>
        <taxon>Eukaryota</taxon>
        <taxon>Fungi</taxon>
        <taxon>Dikarya</taxon>
        <taxon>Ascomycota</taxon>
        <taxon>Pezizomycotina</taxon>
        <taxon>Sordariomycetes</taxon>
        <taxon>Hypocreomycetidae</taxon>
        <taxon>Hypocreales</taxon>
        <taxon>Hypocreaceae</taxon>
        <taxon>Trichoderma</taxon>
    </lineage>
</organism>
<reference evidence="2" key="1">
    <citation type="journal article" date="2013" name="Ind. Biotechnol.">
        <title>Comparative genomics analysis of Trichoderma reesei strains.</title>
        <authorList>
            <person name="Koike H."/>
            <person name="Aerts A."/>
            <person name="LaButti K."/>
            <person name="Grigoriev I.V."/>
            <person name="Baker S.E."/>
        </authorList>
    </citation>
    <scope>NUCLEOTIDE SEQUENCE [LARGE SCALE GENOMIC DNA]</scope>
    <source>
        <strain evidence="2">ATCC 56765 / BCRC 32924 / NRRL 11460 / Rut C-30</strain>
    </source>
</reference>
<accession>A0A024S9Z3</accession>
<dbReference type="EMBL" id="KI911147">
    <property type="protein sequence ID" value="ETS01858.1"/>
    <property type="molecule type" value="Genomic_DNA"/>
</dbReference>
<protein>
    <submittedName>
        <fullName evidence="1">Uncharacterized protein</fullName>
    </submittedName>
</protein>
<dbReference type="Proteomes" id="UP000024376">
    <property type="component" value="Unassembled WGS sequence"/>
</dbReference>
<dbReference type="OrthoDB" id="4899554at2759"/>
<dbReference type="KEGG" id="trr:M419DRAFT_80296"/>